<dbReference type="AlphaFoldDB" id="A0AAD5SJA7"/>
<evidence type="ECO:0000256" key="2">
    <source>
        <dbReference type="ARBA" id="ARBA00023134"/>
    </source>
</evidence>
<dbReference type="Pfam" id="PF00071">
    <property type="entry name" value="Ras"/>
    <property type="match status" value="2"/>
</dbReference>
<reference evidence="4" key="1">
    <citation type="submission" date="2020-05" db="EMBL/GenBank/DDBJ databases">
        <title>Phylogenomic resolution of chytrid fungi.</title>
        <authorList>
            <person name="Stajich J.E."/>
            <person name="Amses K."/>
            <person name="Simmons R."/>
            <person name="Seto K."/>
            <person name="Myers J."/>
            <person name="Bonds A."/>
            <person name="Quandt C.A."/>
            <person name="Barry K."/>
            <person name="Liu P."/>
            <person name="Grigoriev I."/>
            <person name="Longcore J.E."/>
            <person name="James T.Y."/>
        </authorList>
    </citation>
    <scope>NUCLEOTIDE SEQUENCE</scope>
    <source>
        <strain evidence="4">JEL0318</strain>
    </source>
</reference>
<dbReference type="InterPro" id="IPR020849">
    <property type="entry name" value="Small_GTPase_Ras-type"/>
</dbReference>
<name>A0AAD5SJA7_9FUNG</name>
<dbReference type="SUPFAM" id="SSF52540">
    <property type="entry name" value="P-loop containing nucleoside triphosphate hydrolases"/>
    <property type="match status" value="1"/>
</dbReference>
<dbReference type="InterPro" id="IPR027417">
    <property type="entry name" value="P-loop_NTPase"/>
</dbReference>
<dbReference type="NCBIfam" id="TIGR00231">
    <property type="entry name" value="small_GTP"/>
    <property type="match status" value="1"/>
</dbReference>
<evidence type="ECO:0000256" key="1">
    <source>
        <dbReference type="ARBA" id="ARBA00022741"/>
    </source>
</evidence>
<proteinExistence type="predicted"/>
<dbReference type="GO" id="GO:0003924">
    <property type="term" value="F:GTPase activity"/>
    <property type="evidence" value="ECO:0007669"/>
    <property type="project" value="InterPro"/>
</dbReference>
<keyword evidence="1" id="KW-0547">Nucleotide-binding</keyword>
<dbReference type="PANTHER" id="PTHR24070">
    <property type="entry name" value="RAS, DI-RAS, AND RHEB FAMILY MEMBERS OF SMALL GTPASE SUPERFAMILY"/>
    <property type="match status" value="1"/>
</dbReference>
<dbReference type="Gene3D" id="3.40.50.300">
    <property type="entry name" value="P-loop containing nucleotide triphosphate hydrolases"/>
    <property type="match status" value="2"/>
</dbReference>
<keyword evidence="2" id="KW-0342">GTP-binding</keyword>
<evidence type="ECO:0000256" key="3">
    <source>
        <dbReference type="SAM" id="MobiDB-lite"/>
    </source>
</evidence>
<dbReference type="EMBL" id="JADGJD010000023">
    <property type="protein sequence ID" value="KAJ3056717.1"/>
    <property type="molecule type" value="Genomic_DNA"/>
</dbReference>
<dbReference type="PROSITE" id="PS51419">
    <property type="entry name" value="RAB"/>
    <property type="match status" value="1"/>
</dbReference>
<dbReference type="InterPro" id="IPR001806">
    <property type="entry name" value="Small_GTPase"/>
</dbReference>
<dbReference type="GO" id="GO:0007165">
    <property type="term" value="P:signal transduction"/>
    <property type="evidence" value="ECO:0007669"/>
    <property type="project" value="InterPro"/>
</dbReference>
<dbReference type="InterPro" id="IPR005225">
    <property type="entry name" value="Small_GTP-bd"/>
</dbReference>
<evidence type="ECO:0000313" key="5">
    <source>
        <dbReference type="Proteomes" id="UP001212841"/>
    </source>
</evidence>
<evidence type="ECO:0000313" key="4">
    <source>
        <dbReference type="EMBL" id="KAJ3056717.1"/>
    </source>
</evidence>
<keyword evidence="5" id="KW-1185">Reference proteome</keyword>
<dbReference type="Proteomes" id="UP001212841">
    <property type="component" value="Unassembled WGS sequence"/>
</dbReference>
<organism evidence="4 5">
    <name type="scientific">Rhizophlyctis rosea</name>
    <dbReference type="NCBI Taxonomy" id="64517"/>
    <lineage>
        <taxon>Eukaryota</taxon>
        <taxon>Fungi</taxon>
        <taxon>Fungi incertae sedis</taxon>
        <taxon>Chytridiomycota</taxon>
        <taxon>Chytridiomycota incertae sedis</taxon>
        <taxon>Chytridiomycetes</taxon>
        <taxon>Rhizophlyctidales</taxon>
        <taxon>Rhizophlyctidaceae</taxon>
        <taxon>Rhizophlyctis</taxon>
    </lineage>
</organism>
<dbReference type="GO" id="GO:0016020">
    <property type="term" value="C:membrane"/>
    <property type="evidence" value="ECO:0007669"/>
    <property type="project" value="InterPro"/>
</dbReference>
<protein>
    <submittedName>
        <fullName evidence="4">Uncharacterized protein</fullName>
    </submittedName>
</protein>
<comment type="caution">
    <text evidence="4">The sequence shown here is derived from an EMBL/GenBank/DDBJ whole genome shotgun (WGS) entry which is preliminary data.</text>
</comment>
<dbReference type="PRINTS" id="PR00449">
    <property type="entry name" value="RASTRNSFRMNG"/>
</dbReference>
<dbReference type="SMART" id="SM00173">
    <property type="entry name" value="RAS"/>
    <property type="match status" value="1"/>
</dbReference>
<gene>
    <name evidence="4" type="ORF">HK097_004870</name>
</gene>
<dbReference type="PROSITE" id="PS51421">
    <property type="entry name" value="RAS"/>
    <property type="match status" value="1"/>
</dbReference>
<dbReference type="SMART" id="SM00175">
    <property type="entry name" value="RAB"/>
    <property type="match status" value="1"/>
</dbReference>
<dbReference type="GO" id="GO:0005525">
    <property type="term" value="F:GTP binding"/>
    <property type="evidence" value="ECO:0007669"/>
    <property type="project" value="UniProtKB-KW"/>
</dbReference>
<sequence length="224" mass="24862">MAKVVVGSGGVGKSCLTVRFLKDEFTNDYDPTIGSSYHIHQFLQKHPLQPYLTDSPPTTPTEENYRKYITVDTNPCTVNIIDTAGQHEYTALRDQHLKDGKGFLLVFALNDKTTFEEVKQLREQIVKLKDTKRVPLVDLPENLIEVDEKAVEAYCTQMKIPYLRTSAKENICVSDSFHDLVRECRKYFPANAASPTKGHGGRGGGGKKKGGKDKEGGGGKCVLL</sequence>
<accession>A0AAD5SJA7</accession>
<dbReference type="SMART" id="SM00174">
    <property type="entry name" value="RHO"/>
    <property type="match status" value="1"/>
</dbReference>
<feature type="region of interest" description="Disordered" evidence="3">
    <location>
        <begin position="192"/>
        <end position="224"/>
    </location>
</feature>